<protein>
    <submittedName>
        <fullName evidence="2">Uncharacterized protein</fullName>
    </submittedName>
</protein>
<dbReference type="EMBL" id="BGPR01000040">
    <property type="protein sequence ID" value="GBL84944.1"/>
    <property type="molecule type" value="Genomic_DNA"/>
</dbReference>
<dbReference type="Proteomes" id="UP000499080">
    <property type="component" value="Unassembled WGS sequence"/>
</dbReference>
<proteinExistence type="predicted"/>
<gene>
    <name evidence="2" type="ORF">AVEN_42207_1</name>
</gene>
<keyword evidence="3" id="KW-1185">Reference proteome</keyword>
<evidence type="ECO:0000256" key="1">
    <source>
        <dbReference type="SAM" id="MobiDB-lite"/>
    </source>
</evidence>
<feature type="compositionally biased region" description="Basic residues" evidence="1">
    <location>
        <begin position="13"/>
        <end position="28"/>
    </location>
</feature>
<reference evidence="2 3" key="1">
    <citation type="journal article" date="2019" name="Sci. Rep.">
        <title>Orb-weaving spider Araneus ventricosus genome elucidates the spidroin gene catalogue.</title>
        <authorList>
            <person name="Kono N."/>
            <person name="Nakamura H."/>
            <person name="Ohtoshi R."/>
            <person name="Moran D.A.P."/>
            <person name="Shinohara A."/>
            <person name="Yoshida Y."/>
            <person name="Fujiwara M."/>
            <person name="Mori M."/>
            <person name="Tomita M."/>
            <person name="Arakawa K."/>
        </authorList>
    </citation>
    <scope>NUCLEOTIDE SEQUENCE [LARGE SCALE GENOMIC DNA]</scope>
</reference>
<organism evidence="2 3">
    <name type="scientific">Araneus ventricosus</name>
    <name type="common">Orbweaver spider</name>
    <name type="synonym">Epeira ventricosa</name>
    <dbReference type="NCBI Taxonomy" id="182803"/>
    <lineage>
        <taxon>Eukaryota</taxon>
        <taxon>Metazoa</taxon>
        <taxon>Ecdysozoa</taxon>
        <taxon>Arthropoda</taxon>
        <taxon>Chelicerata</taxon>
        <taxon>Arachnida</taxon>
        <taxon>Araneae</taxon>
        <taxon>Araneomorphae</taxon>
        <taxon>Entelegynae</taxon>
        <taxon>Araneoidea</taxon>
        <taxon>Araneidae</taxon>
        <taxon>Araneus</taxon>
    </lineage>
</organism>
<accession>A0A4Y2B1J8</accession>
<name>A0A4Y2B1J8_ARAVE</name>
<comment type="caution">
    <text evidence="2">The sequence shown here is derived from an EMBL/GenBank/DDBJ whole genome shotgun (WGS) entry which is preliminary data.</text>
</comment>
<dbReference type="AlphaFoldDB" id="A0A4Y2B1J8"/>
<evidence type="ECO:0000313" key="3">
    <source>
        <dbReference type="Proteomes" id="UP000499080"/>
    </source>
</evidence>
<dbReference type="OrthoDB" id="10547625at2759"/>
<sequence length="151" mass="16721">MQSQCTRGGTKTISKKSRDKKIKKTSKKKTNDMKGKKRRSPLAGGGSRNVTSTNNNKKKSCPQMPSMVLMMAAILRRGHLLPRLPIPCWWQLVPVLPPAPFTSLQVKERCKWHGAVPLHQGAASTEFQHLSLLCTDHFFIFHPGGGGSATF</sequence>
<feature type="region of interest" description="Disordered" evidence="1">
    <location>
        <begin position="1"/>
        <end position="62"/>
    </location>
</feature>
<evidence type="ECO:0000313" key="2">
    <source>
        <dbReference type="EMBL" id="GBL84944.1"/>
    </source>
</evidence>